<keyword evidence="2" id="KW-1185">Reference proteome</keyword>
<feature type="non-terminal residue" evidence="1">
    <location>
        <position position="1"/>
    </location>
</feature>
<name>A0A9N9J4S3_9GLOM</name>
<sequence>DQEVEVIHVLAEYKNAFMDEAGQLERTLISQHEIIINDYLPIKQRFYPTQKNEEMSSLRVVQRKEVKIILDAVHESVI</sequence>
<comment type="caution">
    <text evidence="1">The sequence shown here is derived from an EMBL/GenBank/DDBJ whole genome shotgun (WGS) entry which is preliminary data.</text>
</comment>
<evidence type="ECO:0000313" key="2">
    <source>
        <dbReference type="Proteomes" id="UP000789405"/>
    </source>
</evidence>
<feature type="non-terminal residue" evidence="1">
    <location>
        <position position="78"/>
    </location>
</feature>
<protein>
    <submittedName>
        <fullName evidence="1">6635_t:CDS:1</fullName>
    </submittedName>
</protein>
<reference evidence="1" key="1">
    <citation type="submission" date="2021-06" db="EMBL/GenBank/DDBJ databases">
        <authorList>
            <person name="Kallberg Y."/>
            <person name="Tangrot J."/>
            <person name="Rosling A."/>
        </authorList>
    </citation>
    <scope>NUCLEOTIDE SEQUENCE</scope>
    <source>
        <strain evidence="1">MA453B</strain>
    </source>
</reference>
<evidence type="ECO:0000313" key="1">
    <source>
        <dbReference type="EMBL" id="CAG8763668.1"/>
    </source>
</evidence>
<proteinExistence type="predicted"/>
<accession>A0A9N9J4S3</accession>
<dbReference type="Proteomes" id="UP000789405">
    <property type="component" value="Unassembled WGS sequence"/>
</dbReference>
<organism evidence="1 2">
    <name type="scientific">Dentiscutata erythropus</name>
    <dbReference type="NCBI Taxonomy" id="1348616"/>
    <lineage>
        <taxon>Eukaryota</taxon>
        <taxon>Fungi</taxon>
        <taxon>Fungi incertae sedis</taxon>
        <taxon>Mucoromycota</taxon>
        <taxon>Glomeromycotina</taxon>
        <taxon>Glomeromycetes</taxon>
        <taxon>Diversisporales</taxon>
        <taxon>Gigasporaceae</taxon>
        <taxon>Dentiscutata</taxon>
    </lineage>
</organism>
<dbReference type="AlphaFoldDB" id="A0A9N9J4S3"/>
<dbReference type="EMBL" id="CAJVPY010017776">
    <property type="protein sequence ID" value="CAG8763668.1"/>
    <property type="molecule type" value="Genomic_DNA"/>
</dbReference>
<gene>
    <name evidence="1" type="ORF">DERYTH_LOCUS18055</name>
</gene>